<feature type="region of interest" description="Disordered" evidence="1">
    <location>
        <begin position="1"/>
        <end position="23"/>
    </location>
</feature>
<accession>A0A0E9NMU0</accession>
<evidence type="ECO:0000313" key="3">
    <source>
        <dbReference type="Proteomes" id="UP000033140"/>
    </source>
</evidence>
<keyword evidence="3" id="KW-1185">Reference proteome</keyword>
<comment type="caution">
    <text evidence="2">The sequence shown here is derived from an EMBL/GenBank/DDBJ whole genome shotgun (WGS) entry which is preliminary data.</text>
</comment>
<reference evidence="2 3" key="1">
    <citation type="journal article" date="2011" name="J. Gen. Appl. Microbiol.">
        <title>Draft genome sequencing of the enigmatic yeast Saitoella complicata.</title>
        <authorList>
            <person name="Nishida H."/>
            <person name="Hamamoto M."/>
            <person name="Sugiyama J."/>
        </authorList>
    </citation>
    <scope>NUCLEOTIDE SEQUENCE [LARGE SCALE GENOMIC DNA]</scope>
    <source>
        <strain evidence="2 3">NRRL Y-17804</strain>
    </source>
</reference>
<dbReference type="Proteomes" id="UP000033140">
    <property type="component" value="Unassembled WGS sequence"/>
</dbReference>
<name>A0A0E9NMU0_SAICN</name>
<evidence type="ECO:0000256" key="1">
    <source>
        <dbReference type="SAM" id="MobiDB-lite"/>
    </source>
</evidence>
<proteinExistence type="predicted"/>
<sequence length="75" mass="8604">MEDLVTSVRVSRNSKRADERDHPLHPARTLKFSGACPLQFLKPQKPIGFENAGSVRTFRHEPWISQRACGCWIEI</sequence>
<dbReference type="AlphaFoldDB" id="A0A0E9NMU0"/>
<organism evidence="2 3">
    <name type="scientific">Saitoella complicata (strain BCRC 22490 / CBS 7301 / JCM 7358 / NBRC 10748 / NRRL Y-17804)</name>
    <dbReference type="NCBI Taxonomy" id="698492"/>
    <lineage>
        <taxon>Eukaryota</taxon>
        <taxon>Fungi</taxon>
        <taxon>Dikarya</taxon>
        <taxon>Ascomycota</taxon>
        <taxon>Taphrinomycotina</taxon>
        <taxon>Taphrinomycotina incertae sedis</taxon>
        <taxon>Saitoella</taxon>
    </lineage>
</organism>
<evidence type="ECO:0000313" key="2">
    <source>
        <dbReference type="EMBL" id="GAO51118.1"/>
    </source>
</evidence>
<protein>
    <submittedName>
        <fullName evidence="2">Uncharacterized protein</fullName>
    </submittedName>
</protein>
<dbReference type="EMBL" id="BACD03000041">
    <property type="protein sequence ID" value="GAO51118.1"/>
    <property type="molecule type" value="Genomic_DNA"/>
</dbReference>
<reference evidence="2 3" key="2">
    <citation type="journal article" date="2014" name="J. Gen. Appl. Microbiol.">
        <title>The early diverging ascomycetous budding yeast Saitoella complicata has three histone deacetylases belonging to the Clr6, Hos2, and Rpd3 lineages.</title>
        <authorList>
            <person name="Nishida H."/>
            <person name="Matsumoto T."/>
            <person name="Kondo S."/>
            <person name="Hamamoto M."/>
            <person name="Yoshikawa H."/>
        </authorList>
    </citation>
    <scope>NUCLEOTIDE SEQUENCE [LARGE SCALE GENOMIC DNA]</scope>
    <source>
        <strain evidence="2 3">NRRL Y-17804</strain>
    </source>
</reference>
<gene>
    <name evidence="2" type="ORF">G7K_5229-t1</name>
</gene>
<reference evidence="2 3" key="3">
    <citation type="journal article" date="2015" name="Genome Announc.">
        <title>Draft Genome Sequence of the Archiascomycetous Yeast Saitoella complicata.</title>
        <authorList>
            <person name="Yamauchi K."/>
            <person name="Kondo S."/>
            <person name="Hamamoto M."/>
            <person name="Takahashi Y."/>
            <person name="Ogura Y."/>
            <person name="Hayashi T."/>
            <person name="Nishida H."/>
        </authorList>
    </citation>
    <scope>NUCLEOTIDE SEQUENCE [LARGE SCALE GENOMIC DNA]</scope>
    <source>
        <strain evidence="2 3">NRRL Y-17804</strain>
    </source>
</reference>